<dbReference type="Proteomes" id="UP000199032">
    <property type="component" value="Unassembled WGS sequence"/>
</dbReference>
<dbReference type="STRING" id="1742972.COMA1_110003"/>
<evidence type="ECO:0000313" key="3">
    <source>
        <dbReference type="Proteomes" id="UP000199032"/>
    </source>
</evidence>
<dbReference type="OrthoDB" id="574461at2"/>
<proteinExistence type="predicted"/>
<keyword evidence="3" id="KW-1185">Reference proteome</keyword>
<dbReference type="RefSeq" id="WP_090746987.1">
    <property type="nucleotide sequence ID" value="NZ_CZQA01000003.1"/>
</dbReference>
<evidence type="ECO:0000313" key="2">
    <source>
        <dbReference type="EMBL" id="CUS34801.1"/>
    </source>
</evidence>
<dbReference type="Gene3D" id="3.40.50.1010">
    <property type="entry name" value="5'-nuclease"/>
    <property type="match status" value="1"/>
</dbReference>
<dbReference type="SUPFAM" id="SSF88723">
    <property type="entry name" value="PIN domain-like"/>
    <property type="match status" value="1"/>
</dbReference>
<dbReference type="InterPro" id="IPR002716">
    <property type="entry name" value="PIN_dom"/>
</dbReference>
<dbReference type="Pfam" id="PF01850">
    <property type="entry name" value="PIN"/>
    <property type="match status" value="1"/>
</dbReference>
<gene>
    <name evidence="2" type="ORF">COMA1_110003</name>
</gene>
<dbReference type="AlphaFoldDB" id="A0A0S4LAN3"/>
<dbReference type="EC" id="3.1.-.-" evidence="2"/>
<dbReference type="GO" id="GO:0016787">
    <property type="term" value="F:hydrolase activity"/>
    <property type="evidence" value="ECO:0007669"/>
    <property type="project" value="UniProtKB-KW"/>
</dbReference>
<protein>
    <submittedName>
        <fullName evidence="2">Ribonuclease VapC</fullName>
        <ecNumber evidence="2">3.1.-.-</ecNumber>
    </submittedName>
</protein>
<accession>A0A0S4LAN3</accession>
<dbReference type="EMBL" id="CZQA01000003">
    <property type="protein sequence ID" value="CUS34801.1"/>
    <property type="molecule type" value="Genomic_DNA"/>
</dbReference>
<reference evidence="2 3" key="1">
    <citation type="submission" date="2015-10" db="EMBL/GenBank/DDBJ databases">
        <authorList>
            <person name="Gilbert D.G."/>
        </authorList>
    </citation>
    <scope>NUCLEOTIDE SEQUENCE [LARGE SCALE GENOMIC DNA]</scope>
    <source>
        <strain evidence="2">COMA1</strain>
    </source>
</reference>
<evidence type="ECO:0000259" key="1">
    <source>
        <dbReference type="Pfam" id="PF01850"/>
    </source>
</evidence>
<organism evidence="2 3">
    <name type="scientific">Candidatus Nitrospira nitrosa</name>
    <dbReference type="NCBI Taxonomy" id="1742972"/>
    <lineage>
        <taxon>Bacteria</taxon>
        <taxon>Pseudomonadati</taxon>
        <taxon>Nitrospirota</taxon>
        <taxon>Nitrospiria</taxon>
        <taxon>Nitrospirales</taxon>
        <taxon>Nitrospiraceae</taxon>
        <taxon>Nitrospira</taxon>
    </lineage>
</organism>
<feature type="domain" description="PIN" evidence="1">
    <location>
        <begin position="22"/>
        <end position="117"/>
    </location>
</feature>
<dbReference type="InterPro" id="IPR029060">
    <property type="entry name" value="PIN-like_dom_sf"/>
</dbReference>
<sequence>MHIARSDPTFFARAVLTTLFEALDHGKLTAVTSELTLAEVLVKPLLDHHTERQAAYLHALQPSTSLQIVPVSRDILIAAAHLRANAHLKLPDAIHAATAQQTSCDQFLTNDARIPALPGLVILRLSDL</sequence>
<name>A0A0S4LAN3_9BACT</name>
<keyword evidence="2" id="KW-0378">Hydrolase</keyword>